<dbReference type="Gene3D" id="2.60.120.740">
    <property type="match status" value="2"/>
</dbReference>
<dbReference type="OrthoDB" id="1100386at2759"/>
<evidence type="ECO:0000313" key="3">
    <source>
        <dbReference type="Proteomes" id="UP000683360"/>
    </source>
</evidence>
<dbReference type="Proteomes" id="UP000683360">
    <property type="component" value="Unassembled WGS sequence"/>
</dbReference>
<sequence>MQTSLNSSRASLTRNSTIRICQFSERKPRGGLRDGQDGATKIDGVEGDVLTLECNPGTSIDIKSAFYGNNVDPACGDASALTTLQALTSGKQTYVVTLNSDTFSSDCSVDREQTFTVKFNCISNLLTQTENQGNTATLSCSNGEKIKIINAEYKSGSSCLDLNALSIVQGLCDDESSCSVAATDTVFPDSDCAANKEETLTISYKCTSATGPVYTRYGASGCSVTAAVVYKGTMAGAKHDGSGSGSNYQCLTSSPTYGATNANVNSERGYIYGMELKLDTTDSTSVIDLSNDESTIPCTVCQVISSKSVFMVAGLLTCPSGYAAEYTGYLASDSTAGTTSKSYICLDKDASYAGATSNNQGLLYLTEIKCGSLSCSTFTDNADIPCAVCSRAVTSS</sequence>
<dbReference type="AlphaFoldDB" id="A0A8S3PNG3"/>
<feature type="domain" description="SUEL-type lectin" evidence="1">
    <location>
        <begin position="44"/>
        <end position="207"/>
    </location>
</feature>
<reference evidence="2" key="1">
    <citation type="submission" date="2021-03" db="EMBL/GenBank/DDBJ databases">
        <authorList>
            <person name="Bekaert M."/>
        </authorList>
    </citation>
    <scope>NUCLEOTIDE SEQUENCE</scope>
</reference>
<dbReference type="InterPro" id="IPR000922">
    <property type="entry name" value="Lectin_gal-bd_dom"/>
</dbReference>
<gene>
    <name evidence="2" type="ORF">MEDL_418</name>
</gene>
<dbReference type="InterPro" id="IPR043159">
    <property type="entry name" value="Lectin_gal-bd_sf"/>
</dbReference>
<evidence type="ECO:0000259" key="1">
    <source>
        <dbReference type="PROSITE" id="PS50228"/>
    </source>
</evidence>
<dbReference type="GO" id="GO:0005615">
    <property type="term" value="C:extracellular space"/>
    <property type="evidence" value="ECO:0007669"/>
    <property type="project" value="TreeGrafter"/>
</dbReference>
<organism evidence="2 3">
    <name type="scientific">Mytilus edulis</name>
    <name type="common">Blue mussel</name>
    <dbReference type="NCBI Taxonomy" id="6550"/>
    <lineage>
        <taxon>Eukaryota</taxon>
        <taxon>Metazoa</taxon>
        <taxon>Spiralia</taxon>
        <taxon>Lophotrochozoa</taxon>
        <taxon>Mollusca</taxon>
        <taxon>Bivalvia</taxon>
        <taxon>Autobranchia</taxon>
        <taxon>Pteriomorphia</taxon>
        <taxon>Mytilida</taxon>
        <taxon>Mytiloidea</taxon>
        <taxon>Mytilidae</taxon>
        <taxon>Mytilinae</taxon>
        <taxon>Mytilus</taxon>
    </lineage>
</organism>
<comment type="caution">
    <text evidence="2">The sequence shown here is derived from an EMBL/GenBank/DDBJ whole genome shotgun (WGS) entry which is preliminary data.</text>
</comment>
<protein>
    <recommendedName>
        <fullName evidence="1">SUEL-type lectin domain-containing protein</fullName>
    </recommendedName>
</protein>
<dbReference type="PANTHER" id="PTHR24024">
    <property type="entry name" value="PULMONARY SURFACTANT-ASSOCIATED PROTEIN A"/>
    <property type="match status" value="1"/>
</dbReference>
<dbReference type="GO" id="GO:0030246">
    <property type="term" value="F:carbohydrate binding"/>
    <property type="evidence" value="ECO:0007669"/>
    <property type="project" value="InterPro"/>
</dbReference>
<dbReference type="PANTHER" id="PTHR24024:SF18">
    <property type="entry name" value="SHORT-CHAIN COLLAGEN C4-LIKE"/>
    <property type="match status" value="1"/>
</dbReference>
<keyword evidence="3" id="KW-1185">Reference proteome</keyword>
<accession>A0A8S3PNG3</accession>
<evidence type="ECO:0000313" key="2">
    <source>
        <dbReference type="EMBL" id="CAG2184786.1"/>
    </source>
</evidence>
<dbReference type="InterPro" id="IPR051077">
    <property type="entry name" value="Ca-dependent_lectin"/>
</dbReference>
<proteinExistence type="predicted"/>
<name>A0A8S3PNG3_MYTED</name>
<dbReference type="PROSITE" id="PS50228">
    <property type="entry name" value="SUEL_LECTIN"/>
    <property type="match status" value="1"/>
</dbReference>
<dbReference type="EMBL" id="CAJPWZ010000031">
    <property type="protein sequence ID" value="CAG2184786.1"/>
    <property type="molecule type" value="Genomic_DNA"/>
</dbReference>